<reference evidence="2" key="2">
    <citation type="journal article" date="2007" name="PLoS Biol.">
        <title>Survey sequencing and comparative analysis of the elephant shark (Callorhinchus milii) genome.</title>
        <authorList>
            <person name="Venkatesh B."/>
            <person name="Kirkness E.F."/>
            <person name="Loh Y.H."/>
            <person name="Halpern A.L."/>
            <person name="Lee A.P."/>
            <person name="Johnson J."/>
            <person name="Dandona N."/>
            <person name="Viswanathan L.D."/>
            <person name="Tay A."/>
            <person name="Venter J.C."/>
            <person name="Strausberg R.L."/>
            <person name="Brenner S."/>
        </authorList>
    </citation>
    <scope>NUCLEOTIDE SEQUENCE [LARGE SCALE GENOMIC DNA]</scope>
</reference>
<organism evidence="1 2">
    <name type="scientific">Callorhinchus milii</name>
    <name type="common">Ghost shark</name>
    <dbReference type="NCBI Taxonomy" id="7868"/>
    <lineage>
        <taxon>Eukaryota</taxon>
        <taxon>Metazoa</taxon>
        <taxon>Chordata</taxon>
        <taxon>Craniata</taxon>
        <taxon>Vertebrata</taxon>
        <taxon>Chondrichthyes</taxon>
        <taxon>Holocephali</taxon>
        <taxon>Chimaeriformes</taxon>
        <taxon>Callorhinchidae</taxon>
        <taxon>Callorhinchus</taxon>
    </lineage>
</organism>
<sequence length="70" mass="8068">VKGAVQFPTKHLRIVKRVCPCSLKNKTWGKFPHRMEKEIVTIHRDSMLCLQIKSIGIFPGDMVEIYISDV</sequence>
<dbReference type="AlphaFoldDB" id="A0A4W3J671"/>
<keyword evidence="2" id="KW-1185">Reference proteome</keyword>
<evidence type="ECO:0000313" key="1">
    <source>
        <dbReference type="Ensembl" id="ENSCMIP00000038654.1"/>
    </source>
</evidence>
<reference evidence="1" key="4">
    <citation type="submission" date="2025-08" db="UniProtKB">
        <authorList>
            <consortium name="Ensembl"/>
        </authorList>
    </citation>
    <scope>IDENTIFICATION</scope>
</reference>
<dbReference type="SUPFAM" id="SSF54999">
    <property type="entry name" value="Ribosomal protein S10"/>
    <property type="match status" value="1"/>
</dbReference>
<reference evidence="2" key="3">
    <citation type="journal article" date="2014" name="Nature">
        <title>Elephant shark genome provides unique insights into gnathostome evolution.</title>
        <authorList>
            <consortium name="International Elephant Shark Genome Sequencing Consortium"/>
            <person name="Venkatesh B."/>
            <person name="Lee A.P."/>
            <person name="Ravi V."/>
            <person name="Maurya A.K."/>
            <person name="Lian M.M."/>
            <person name="Swann J.B."/>
            <person name="Ohta Y."/>
            <person name="Flajnik M.F."/>
            <person name="Sutoh Y."/>
            <person name="Kasahara M."/>
            <person name="Hoon S."/>
            <person name="Gangu V."/>
            <person name="Roy S.W."/>
            <person name="Irimia M."/>
            <person name="Korzh V."/>
            <person name="Kondrychyn I."/>
            <person name="Lim Z.W."/>
            <person name="Tay B.H."/>
            <person name="Tohari S."/>
            <person name="Kong K.W."/>
            <person name="Ho S."/>
            <person name="Lorente-Galdos B."/>
            <person name="Quilez J."/>
            <person name="Marques-Bonet T."/>
            <person name="Raney B.J."/>
            <person name="Ingham P.W."/>
            <person name="Tay A."/>
            <person name="Hillier L.W."/>
            <person name="Minx P."/>
            <person name="Boehm T."/>
            <person name="Wilson R.K."/>
            <person name="Brenner S."/>
            <person name="Warren W.C."/>
        </authorList>
    </citation>
    <scope>NUCLEOTIDE SEQUENCE [LARGE SCALE GENOMIC DNA]</scope>
</reference>
<reference evidence="1" key="5">
    <citation type="submission" date="2025-09" db="UniProtKB">
        <authorList>
            <consortium name="Ensembl"/>
        </authorList>
    </citation>
    <scope>IDENTIFICATION</scope>
</reference>
<dbReference type="InterPro" id="IPR036838">
    <property type="entry name" value="Ribosomal_uS10_dom_sf"/>
</dbReference>
<protein>
    <recommendedName>
        <fullName evidence="3">Ribosomal protein S10 domain-containing protein</fullName>
    </recommendedName>
</protein>
<evidence type="ECO:0000313" key="2">
    <source>
        <dbReference type="Proteomes" id="UP000314986"/>
    </source>
</evidence>
<dbReference type="Ensembl" id="ENSCMIT00000039205.1">
    <property type="protein sequence ID" value="ENSCMIP00000038654.1"/>
    <property type="gene ID" value="ENSCMIG00000016216.1"/>
</dbReference>
<name>A0A4W3J671_CALMI</name>
<dbReference type="InParanoid" id="A0A4W3J671"/>
<dbReference type="STRING" id="7868.ENSCMIP00000038654"/>
<evidence type="ECO:0008006" key="3">
    <source>
        <dbReference type="Google" id="ProtNLM"/>
    </source>
</evidence>
<dbReference type="Proteomes" id="UP000314986">
    <property type="component" value="Unassembled WGS sequence"/>
</dbReference>
<reference evidence="2" key="1">
    <citation type="journal article" date="2006" name="Science">
        <title>Ancient noncoding elements conserved in the human genome.</title>
        <authorList>
            <person name="Venkatesh B."/>
            <person name="Kirkness E.F."/>
            <person name="Loh Y.H."/>
            <person name="Halpern A.L."/>
            <person name="Lee A.P."/>
            <person name="Johnson J."/>
            <person name="Dandona N."/>
            <person name="Viswanathan L.D."/>
            <person name="Tay A."/>
            <person name="Venter J.C."/>
            <person name="Strausberg R.L."/>
            <person name="Brenner S."/>
        </authorList>
    </citation>
    <scope>NUCLEOTIDE SEQUENCE [LARGE SCALE GENOMIC DNA]</scope>
</reference>
<proteinExistence type="predicted"/>
<accession>A0A4W3J671</accession>
<dbReference type="Gene3D" id="3.30.70.600">
    <property type="entry name" value="Ribosomal protein S10 domain"/>
    <property type="match status" value="1"/>
</dbReference>